<organism evidence="1 2">
    <name type="scientific">Mycoplasma haematolamae (strain Purdue)</name>
    <dbReference type="NCBI Taxonomy" id="1212765"/>
    <lineage>
        <taxon>Bacteria</taxon>
        <taxon>Bacillati</taxon>
        <taxon>Mycoplasmatota</taxon>
        <taxon>Mollicutes</taxon>
        <taxon>Mycoplasmataceae</taxon>
        <taxon>Mycoplasma</taxon>
    </lineage>
</organism>
<dbReference type="PATRIC" id="fig|1212765.3.peg.686"/>
<protein>
    <submittedName>
        <fullName evidence="1">Uncharacterized protein</fullName>
    </submittedName>
</protein>
<dbReference type="AlphaFoldDB" id="I7BA70"/>
<name>I7BA70_MYCHA</name>
<gene>
    <name evidence="1" type="ordered locus">MHLP_03025</name>
</gene>
<dbReference type="KEGG" id="mhl:MHLP_03025"/>
<reference evidence="1 2" key="1">
    <citation type="journal article" date="2012" name="J. Bacteriol.">
        <title>Genome Sequence of "Candidatus Mycoplasma haemolamae" Strain Purdue, a Red Blood Cell Pathogen of Alpacas (Vicugna pacos) and Llamas (Lama glama).</title>
        <authorList>
            <person name="Guimaraes A.M."/>
            <person name="Toth B."/>
            <person name="Santos A.P."/>
            <person name="do Nascimento N.C."/>
            <person name="Kritchevsky J.E."/>
            <person name="Messick J.B."/>
        </authorList>
    </citation>
    <scope>NUCLEOTIDE SEQUENCE [LARGE SCALE GENOMIC DNA]</scope>
    <source>
        <strain evidence="1 2">Purdue</strain>
    </source>
</reference>
<dbReference type="STRING" id="1212765.MHLP_03025"/>
<evidence type="ECO:0000313" key="1">
    <source>
        <dbReference type="EMBL" id="AFO52185.1"/>
    </source>
</evidence>
<sequence length="168" mass="19091">MGLPMRYKAIVTSLGLLGAGGTTGATYQVINDLHLGSVENTKETVTQKKVTPPQVRMKSYSFAFGDREFKLECPETSSPYDSLDRARGPNPKLAIYCQALRGKYREVYDPKTELTWDSFFNFKGSLKCTATDATKTKYRCDNPGKLRVENIDTKRMWWDISDKWIRIG</sequence>
<accession>I7BA70</accession>
<dbReference type="Proteomes" id="UP000006502">
    <property type="component" value="Chromosome"/>
</dbReference>
<keyword evidence="2" id="KW-1185">Reference proteome</keyword>
<evidence type="ECO:0000313" key="2">
    <source>
        <dbReference type="Proteomes" id="UP000006502"/>
    </source>
</evidence>
<proteinExistence type="predicted"/>
<reference evidence="2" key="2">
    <citation type="submission" date="2012-07" db="EMBL/GenBank/DDBJ databases">
        <title>Complete genome sequence of 'Candidatus Mycoplasma haemolamae'.</title>
        <authorList>
            <person name="Guimaraes A.M.S."/>
            <person name="Toth B."/>
            <person name="Santos A.P."/>
            <person name="Nascimento N.C."/>
            <person name="Sojka J.E."/>
            <person name="Messick J.B."/>
        </authorList>
    </citation>
    <scope>NUCLEOTIDE SEQUENCE [LARGE SCALE GENOMIC DNA]</scope>
    <source>
        <strain evidence="2">Purdue</strain>
    </source>
</reference>
<dbReference type="EMBL" id="CP003731">
    <property type="protein sequence ID" value="AFO52185.1"/>
    <property type="molecule type" value="Genomic_DNA"/>
</dbReference>
<dbReference type="HOGENOM" id="CLU_137333_0_0_14"/>